<dbReference type="Proteomes" id="UP001597115">
    <property type="component" value="Unassembled WGS sequence"/>
</dbReference>
<comment type="caution">
    <text evidence="1">The sequence shown here is derived from an EMBL/GenBank/DDBJ whole genome shotgun (WGS) entry which is preliminary data.</text>
</comment>
<dbReference type="InterPro" id="IPR014583">
    <property type="entry name" value="Uncharacterised_Sir2-like"/>
</dbReference>
<proteinExistence type="predicted"/>
<sequence>MDHLQTSPAYGQLVEAVKARRCILFAGAGLSMSVGLPSWSQLIEHMRTELGLTDEESDADYQSLAEYYRLKLGSIGALRSWMDRTWSVSEAKVARSKVHELIVRLDFPIVYTTNYDNNLEVAYDLAGRDFVKIVNARDLTRAREGCPQIVKFHGDFESDDSLVLAETDYFDRLEFDSPLDVKFRADALGRTILFIGYSMSDLNIRLLLHKLWRTWKDSGRIKDRPPSFVFAARPDRVRDAVLEQWGLNVLGGGEERDPEKTLVKFLDQLATDCGGS</sequence>
<dbReference type="CDD" id="cd01406">
    <property type="entry name" value="SIR2-like"/>
    <property type="match status" value="1"/>
</dbReference>
<dbReference type="Pfam" id="PF13289">
    <property type="entry name" value="SIR2_2"/>
    <property type="match status" value="1"/>
</dbReference>
<protein>
    <submittedName>
        <fullName evidence="1">SIR2 family protein</fullName>
    </submittedName>
</protein>
<gene>
    <name evidence="1" type="ORF">ACFSCW_09325</name>
</gene>
<name>A0ABW4I3Z3_9SPHN</name>
<dbReference type="SUPFAM" id="SSF52467">
    <property type="entry name" value="DHS-like NAD/FAD-binding domain"/>
    <property type="match status" value="1"/>
</dbReference>
<organism evidence="1 2">
    <name type="scientific">Sphingomonas tabacisoli</name>
    <dbReference type="NCBI Taxonomy" id="2249466"/>
    <lineage>
        <taxon>Bacteria</taxon>
        <taxon>Pseudomonadati</taxon>
        <taxon>Pseudomonadota</taxon>
        <taxon>Alphaproteobacteria</taxon>
        <taxon>Sphingomonadales</taxon>
        <taxon>Sphingomonadaceae</taxon>
        <taxon>Sphingomonas</taxon>
    </lineage>
</organism>
<reference evidence="2" key="1">
    <citation type="journal article" date="2019" name="Int. J. Syst. Evol. Microbiol.">
        <title>The Global Catalogue of Microorganisms (GCM) 10K type strain sequencing project: providing services to taxonomists for standard genome sequencing and annotation.</title>
        <authorList>
            <consortium name="The Broad Institute Genomics Platform"/>
            <consortium name="The Broad Institute Genome Sequencing Center for Infectious Disease"/>
            <person name="Wu L."/>
            <person name="Ma J."/>
        </authorList>
    </citation>
    <scope>NUCLEOTIDE SEQUENCE [LARGE SCALE GENOMIC DNA]</scope>
    <source>
        <strain evidence="2">CGMCC 1.16275</strain>
    </source>
</reference>
<accession>A0ABW4I3Z3</accession>
<dbReference type="EMBL" id="JBHUDY010000001">
    <property type="protein sequence ID" value="MFD1612000.1"/>
    <property type="molecule type" value="Genomic_DNA"/>
</dbReference>
<keyword evidence="2" id="KW-1185">Reference proteome</keyword>
<dbReference type="RefSeq" id="WP_380888605.1">
    <property type="nucleotide sequence ID" value="NZ_JBHUDY010000001.1"/>
</dbReference>
<dbReference type="Gene3D" id="3.40.50.1220">
    <property type="entry name" value="TPP-binding domain"/>
    <property type="match status" value="1"/>
</dbReference>
<evidence type="ECO:0000313" key="1">
    <source>
        <dbReference type="EMBL" id="MFD1612000.1"/>
    </source>
</evidence>
<dbReference type="PIRSF" id="PIRSF033541">
    <property type="entry name" value="ORF25P_Sir2"/>
    <property type="match status" value="1"/>
</dbReference>
<evidence type="ECO:0000313" key="2">
    <source>
        <dbReference type="Proteomes" id="UP001597115"/>
    </source>
</evidence>
<dbReference type="InterPro" id="IPR029035">
    <property type="entry name" value="DHS-like_NAD/FAD-binding_dom"/>
</dbReference>